<dbReference type="RefSeq" id="WP_025435416.1">
    <property type="nucleotide sequence ID" value="NZ_CP007452.1"/>
</dbReference>
<dbReference type="eggNOG" id="ENOG50333M7">
    <property type="taxonomic scope" value="Bacteria"/>
</dbReference>
<proteinExistence type="predicted"/>
<dbReference type="PATRIC" id="fig|1286171.3.peg.1064"/>
<dbReference type="HOGENOM" id="CLU_151180_0_0_9"/>
<dbReference type="KEGG" id="eac:EAL2_c11130"/>
<dbReference type="InterPro" id="IPR038559">
    <property type="entry name" value="XkdN-like_sf"/>
</dbReference>
<dbReference type="EMBL" id="CP007452">
    <property type="protein sequence ID" value="AHM56411.1"/>
    <property type="molecule type" value="Genomic_DNA"/>
</dbReference>
<dbReference type="STRING" id="1286171.EAL2_c11130"/>
<keyword evidence="2" id="KW-1185">Reference proteome</keyword>
<evidence type="ECO:0000313" key="2">
    <source>
        <dbReference type="Proteomes" id="UP000019591"/>
    </source>
</evidence>
<dbReference type="OrthoDB" id="1807498at2"/>
<reference evidence="1 2" key="1">
    <citation type="journal article" date="2014" name="Genome Announc.">
        <title>Complete Genome Sequence of Amino Acid-Utilizing Eubacterium acidaminophilum al-2 (DSM 3953).</title>
        <authorList>
            <person name="Poehlein A."/>
            <person name="Andreesen J.R."/>
            <person name="Daniel R."/>
        </authorList>
    </citation>
    <scope>NUCLEOTIDE SEQUENCE [LARGE SCALE GENOMIC DNA]</scope>
    <source>
        <strain evidence="1 2">DSM 3953</strain>
    </source>
</reference>
<accession>W8U662</accession>
<dbReference type="InterPro" id="IPR014986">
    <property type="entry name" value="XkdN-like"/>
</dbReference>
<sequence>MNNKKLTLGELISKKTQIKEAKEKTAEKFVKSLDGTVTIKILDRSFISDCTEMENGEGNAHIVYEGIVEPNLKDTQLHEAYGIKNPADIVDMIFLPGEVDFLSGEIVKLSGYDSDSIKDVVEEVKN</sequence>
<protein>
    <recommendedName>
        <fullName evidence="3">Phage XkdN-like protein</fullName>
    </recommendedName>
</protein>
<evidence type="ECO:0008006" key="3">
    <source>
        <dbReference type="Google" id="ProtNLM"/>
    </source>
</evidence>
<evidence type="ECO:0000313" key="1">
    <source>
        <dbReference type="EMBL" id="AHM56411.1"/>
    </source>
</evidence>
<gene>
    <name evidence="1" type="ORF">EAL2_c11130</name>
</gene>
<dbReference type="Pfam" id="PF08890">
    <property type="entry name" value="Phage_TAC_5"/>
    <property type="match status" value="1"/>
</dbReference>
<dbReference type="Proteomes" id="UP000019591">
    <property type="component" value="Chromosome"/>
</dbReference>
<organism evidence="1 2">
    <name type="scientific">Peptoclostridium acidaminophilum DSM 3953</name>
    <dbReference type="NCBI Taxonomy" id="1286171"/>
    <lineage>
        <taxon>Bacteria</taxon>
        <taxon>Bacillati</taxon>
        <taxon>Bacillota</taxon>
        <taxon>Clostridia</taxon>
        <taxon>Peptostreptococcales</taxon>
        <taxon>Peptoclostridiaceae</taxon>
        <taxon>Peptoclostridium</taxon>
    </lineage>
</organism>
<dbReference type="Gene3D" id="3.30.2220.30">
    <property type="match status" value="1"/>
</dbReference>
<name>W8U662_PEPAC</name>
<dbReference type="AlphaFoldDB" id="W8U662"/>